<dbReference type="EMBL" id="JAZHXI010000002">
    <property type="protein sequence ID" value="KAL2074420.1"/>
    <property type="molecule type" value="Genomic_DNA"/>
</dbReference>
<organism evidence="1 2">
    <name type="scientific">Oculimacula yallundae</name>
    <dbReference type="NCBI Taxonomy" id="86028"/>
    <lineage>
        <taxon>Eukaryota</taxon>
        <taxon>Fungi</taxon>
        <taxon>Dikarya</taxon>
        <taxon>Ascomycota</taxon>
        <taxon>Pezizomycotina</taxon>
        <taxon>Leotiomycetes</taxon>
        <taxon>Helotiales</taxon>
        <taxon>Ploettnerulaceae</taxon>
        <taxon>Oculimacula</taxon>
    </lineage>
</organism>
<protein>
    <submittedName>
        <fullName evidence="1">Uncharacterized protein</fullName>
    </submittedName>
</protein>
<evidence type="ECO:0000313" key="1">
    <source>
        <dbReference type="EMBL" id="KAL2074420.1"/>
    </source>
</evidence>
<accession>A0ABR4CX09</accession>
<proteinExistence type="predicted"/>
<evidence type="ECO:0000313" key="2">
    <source>
        <dbReference type="Proteomes" id="UP001595075"/>
    </source>
</evidence>
<reference evidence="1 2" key="1">
    <citation type="journal article" date="2024" name="Commun. Biol.">
        <title>Comparative genomic analysis of thermophilic fungi reveals convergent evolutionary adaptations and gene losses.</title>
        <authorList>
            <person name="Steindorff A.S."/>
            <person name="Aguilar-Pontes M.V."/>
            <person name="Robinson A.J."/>
            <person name="Andreopoulos B."/>
            <person name="LaButti K."/>
            <person name="Kuo A."/>
            <person name="Mondo S."/>
            <person name="Riley R."/>
            <person name="Otillar R."/>
            <person name="Haridas S."/>
            <person name="Lipzen A."/>
            <person name="Grimwood J."/>
            <person name="Schmutz J."/>
            <person name="Clum A."/>
            <person name="Reid I.D."/>
            <person name="Moisan M.C."/>
            <person name="Butler G."/>
            <person name="Nguyen T.T.M."/>
            <person name="Dewar K."/>
            <person name="Conant G."/>
            <person name="Drula E."/>
            <person name="Henrissat B."/>
            <person name="Hansel C."/>
            <person name="Singer S."/>
            <person name="Hutchinson M.I."/>
            <person name="de Vries R.P."/>
            <person name="Natvig D.O."/>
            <person name="Powell A.J."/>
            <person name="Tsang A."/>
            <person name="Grigoriev I.V."/>
        </authorList>
    </citation>
    <scope>NUCLEOTIDE SEQUENCE [LARGE SCALE GENOMIC DNA]</scope>
    <source>
        <strain evidence="1 2">CBS 494.80</strain>
    </source>
</reference>
<gene>
    <name evidence="1" type="ORF">VTL71DRAFT_8198</name>
</gene>
<feature type="non-terminal residue" evidence="1">
    <location>
        <position position="102"/>
    </location>
</feature>
<name>A0ABR4CX09_9HELO</name>
<keyword evidence="2" id="KW-1185">Reference proteome</keyword>
<dbReference type="Proteomes" id="UP001595075">
    <property type="component" value="Unassembled WGS sequence"/>
</dbReference>
<sequence length="102" mass="11575">MRAGCCRVVAEKELFSRPRILVEKRCCTYAPEKLRDSASDVPQKNSQYSLKQREIVQLQDQRDQTTSRALEPDIHSPVVTSVANSELPPLFALPQKEQSYGI</sequence>
<comment type="caution">
    <text evidence="1">The sequence shown here is derived from an EMBL/GenBank/DDBJ whole genome shotgun (WGS) entry which is preliminary data.</text>
</comment>